<accession>A0AAD7RQN7</accession>
<gene>
    <name evidence="1" type="ORF">AAFF_G00133410</name>
</gene>
<sequence length="70" mass="8094">MATVFEVVHNTVVLQTSIYGDILALPRMSSTLACDKNRTTRYRICHWQQNGYFETVEPNIETWMVERTAG</sequence>
<dbReference type="Proteomes" id="UP001221898">
    <property type="component" value="Unassembled WGS sequence"/>
</dbReference>
<keyword evidence="2" id="KW-1185">Reference proteome</keyword>
<dbReference type="AlphaFoldDB" id="A0AAD7RQN7"/>
<protein>
    <submittedName>
        <fullName evidence="1">Uncharacterized protein</fullName>
    </submittedName>
</protein>
<comment type="caution">
    <text evidence="1">The sequence shown here is derived from an EMBL/GenBank/DDBJ whole genome shotgun (WGS) entry which is preliminary data.</text>
</comment>
<evidence type="ECO:0000313" key="1">
    <source>
        <dbReference type="EMBL" id="KAJ8388465.1"/>
    </source>
</evidence>
<name>A0AAD7RQN7_9TELE</name>
<organism evidence="1 2">
    <name type="scientific">Aldrovandia affinis</name>
    <dbReference type="NCBI Taxonomy" id="143900"/>
    <lineage>
        <taxon>Eukaryota</taxon>
        <taxon>Metazoa</taxon>
        <taxon>Chordata</taxon>
        <taxon>Craniata</taxon>
        <taxon>Vertebrata</taxon>
        <taxon>Euteleostomi</taxon>
        <taxon>Actinopterygii</taxon>
        <taxon>Neopterygii</taxon>
        <taxon>Teleostei</taxon>
        <taxon>Notacanthiformes</taxon>
        <taxon>Halosauridae</taxon>
        <taxon>Aldrovandia</taxon>
    </lineage>
</organism>
<proteinExistence type="predicted"/>
<dbReference type="EMBL" id="JAINUG010000194">
    <property type="protein sequence ID" value="KAJ8388465.1"/>
    <property type="molecule type" value="Genomic_DNA"/>
</dbReference>
<reference evidence="1" key="1">
    <citation type="journal article" date="2023" name="Science">
        <title>Genome structures resolve the early diversification of teleost fishes.</title>
        <authorList>
            <person name="Parey E."/>
            <person name="Louis A."/>
            <person name="Montfort J."/>
            <person name="Bouchez O."/>
            <person name="Roques C."/>
            <person name="Iampietro C."/>
            <person name="Lluch J."/>
            <person name="Castinel A."/>
            <person name="Donnadieu C."/>
            <person name="Desvignes T."/>
            <person name="Floi Bucao C."/>
            <person name="Jouanno E."/>
            <person name="Wen M."/>
            <person name="Mejri S."/>
            <person name="Dirks R."/>
            <person name="Jansen H."/>
            <person name="Henkel C."/>
            <person name="Chen W.J."/>
            <person name="Zahm M."/>
            <person name="Cabau C."/>
            <person name="Klopp C."/>
            <person name="Thompson A.W."/>
            <person name="Robinson-Rechavi M."/>
            <person name="Braasch I."/>
            <person name="Lecointre G."/>
            <person name="Bobe J."/>
            <person name="Postlethwait J.H."/>
            <person name="Berthelot C."/>
            <person name="Roest Crollius H."/>
            <person name="Guiguen Y."/>
        </authorList>
    </citation>
    <scope>NUCLEOTIDE SEQUENCE</scope>
    <source>
        <strain evidence="1">NC1722</strain>
    </source>
</reference>
<evidence type="ECO:0000313" key="2">
    <source>
        <dbReference type="Proteomes" id="UP001221898"/>
    </source>
</evidence>